<dbReference type="OrthoDB" id="10016939at2759"/>
<keyword evidence="7" id="KW-0653">Protein transport</keyword>
<dbReference type="PANTHER" id="PTHR12504">
    <property type="entry name" value="MITOCHONDRIAL IMPORT RECEPTOR SUBUNIT TOM22"/>
    <property type="match status" value="1"/>
</dbReference>
<keyword evidence="11" id="KW-0472">Membrane</keyword>
<dbReference type="GO" id="GO:0006886">
    <property type="term" value="P:intracellular protein transport"/>
    <property type="evidence" value="ECO:0007669"/>
    <property type="project" value="InterPro"/>
</dbReference>
<evidence type="ECO:0000256" key="9">
    <source>
        <dbReference type="ARBA" id="ARBA00023010"/>
    </source>
</evidence>
<keyword evidence="5" id="KW-0812">Transmembrane</keyword>
<dbReference type="GO" id="GO:0005741">
    <property type="term" value="C:mitochondrial outer membrane"/>
    <property type="evidence" value="ECO:0007669"/>
    <property type="project" value="UniProtKB-SubCell"/>
</dbReference>
<keyword evidence="12" id="KW-0675">Receptor</keyword>
<reference evidence="14" key="1">
    <citation type="submission" date="2021-02" db="EMBL/GenBank/DDBJ databases">
        <authorList>
            <person name="Nowell W R."/>
        </authorList>
    </citation>
    <scope>NUCLEOTIDE SEQUENCE</scope>
</reference>
<keyword evidence="15" id="KW-1185">Reference proteome</keyword>
<evidence type="ECO:0000256" key="5">
    <source>
        <dbReference type="ARBA" id="ARBA00022692"/>
    </source>
</evidence>
<dbReference type="InterPro" id="IPR005683">
    <property type="entry name" value="Tom22"/>
</dbReference>
<dbReference type="Pfam" id="PF04281">
    <property type="entry name" value="Tom22"/>
    <property type="match status" value="1"/>
</dbReference>
<evidence type="ECO:0000256" key="10">
    <source>
        <dbReference type="ARBA" id="ARBA00023128"/>
    </source>
</evidence>
<gene>
    <name evidence="13" type="ORF">EDS130_LOCUS16347</name>
    <name evidence="14" type="ORF">XAT740_LOCUS41158</name>
</gene>
<dbReference type="EMBL" id="CAJNOR010004777">
    <property type="protein sequence ID" value="CAF1526670.1"/>
    <property type="molecule type" value="Genomic_DNA"/>
</dbReference>
<evidence type="ECO:0000256" key="11">
    <source>
        <dbReference type="ARBA" id="ARBA00023136"/>
    </source>
</evidence>
<name>A0A815UX34_ADIRI</name>
<evidence type="ECO:0000256" key="4">
    <source>
        <dbReference type="ARBA" id="ARBA00022448"/>
    </source>
</evidence>
<organism evidence="14 15">
    <name type="scientific">Adineta ricciae</name>
    <name type="common">Rotifer</name>
    <dbReference type="NCBI Taxonomy" id="249248"/>
    <lineage>
        <taxon>Eukaryota</taxon>
        <taxon>Metazoa</taxon>
        <taxon>Spiralia</taxon>
        <taxon>Gnathifera</taxon>
        <taxon>Rotifera</taxon>
        <taxon>Eurotatoria</taxon>
        <taxon>Bdelloidea</taxon>
        <taxon>Adinetida</taxon>
        <taxon>Adinetidae</taxon>
        <taxon>Adineta</taxon>
    </lineage>
</organism>
<dbReference type="AlphaFoldDB" id="A0A815UX34"/>
<evidence type="ECO:0000256" key="2">
    <source>
        <dbReference type="ARBA" id="ARBA00009874"/>
    </source>
</evidence>
<comment type="subcellular location">
    <subcellularLocation>
        <location evidence="1">Mitochondrion outer membrane</location>
        <topology evidence="1">Single-pass membrane protein</topology>
    </subcellularLocation>
</comment>
<proteinExistence type="inferred from homology"/>
<dbReference type="PANTHER" id="PTHR12504:SF0">
    <property type="entry name" value="MITOCHONDRIAL IMPORT RECEPTOR SUBUNIT TOM22 HOMOLOG"/>
    <property type="match status" value="1"/>
</dbReference>
<dbReference type="CDD" id="cd22884">
    <property type="entry name" value="TOM22"/>
    <property type="match status" value="1"/>
</dbReference>
<evidence type="ECO:0000256" key="7">
    <source>
        <dbReference type="ARBA" id="ARBA00022927"/>
    </source>
</evidence>
<sequence>MDEEVLRQLLTSQDGLEFSPTAEMMMMNSAIAGSVNENDSIDPELIETIQQQVIRVNPPVTTSTVARINNNDDDDDDDDLLEDETVLERIIALKEMFPESVQNTVGKVNSAVVNTTKFAYSKGRTAAWWITSTMCVLVFPILIQKELLQVAEQISREQRSILLGPQAAAGAVGSGAF</sequence>
<keyword evidence="6" id="KW-1000">Mitochondrion outer membrane</keyword>
<protein>
    <recommendedName>
        <fullName evidence="3">Mitochondrial import receptor subunit TOM22 homolog</fullName>
    </recommendedName>
</protein>
<evidence type="ECO:0000256" key="8">
    <source>
        <dbReference type="ARBA" id="ARBA00022989"/>
    </source>
</evidence>
<keyword evidence="8" id="KW-1133">Transmembrane helix</keyword>
<evidence type="ECO:0000313" key="14">
    <source>
        <dbReference type="EMBL" id="CAF1526670.1"/>
    </source>
</evidence>
<dbReference type="EMBL" id="CAJNOJ010000071">
    <property type="protein sequence ID" value="CAF1029809.1"/>
    <property type="molecule type" value="Genomic_DNA"/>
</dbReference>
<keyword evidence="4" id="KW-0813">Transport</keyword>
<dbReference type="Proteomes" id="UP000663828">
    <property type="component" value="Unassembled WGS sequence"/>
</dbReference>
<evidence type="ECO:0000256" key="12">
    <source>
        <dbReference type="ARBA" id="ARBA00023170"/>
    </source>
</evidence>
<evidence type="ECO:0000256" key="3">
    <source>
        <dbReference type="ARBA" id="ARBA00016229"/>
    </source>
</evidence>
<evidence type="ECO:0000256" key="1">
    <source>
        <dbReference type="ARBA" id="ARBA00004572"/>
    </source>
</evidence>
<evidence type="ECO:0000256" key="6">
    <source>
        <dbReference type="ARBA" id="ARBA00022787"/>
    </source>
</evidence>
<evidence type="ECO:0000313" key="13">
    <source>
        <dbReference type="EMBL" id="CAF1029809.1"/>
    </source>
</evidence>
<accession>A0A815UX34</accession>
<dbReference type="Proteomes" id="UP000663852">
    <property type="component" value="Unassembled WGS sequence"/>
</dbReference>
<comment type="similarity">
    <text evidence="2">Belongs to the Tom22 family.</text>
</comment>
<keyword evidence="10" id="KW-0496">Mitochondrion</keyword>
<comment type="caution">
    <text evidence="14">The sequence shown here is derived from an EMBL/GenBank/DDBJ whole genome shotgun (WGS) entry which is preliminary data.</text>
</comment>
<keyword evidence="9" id="KW-0811">Translocation</keyword>
<evidence type="ECO:0000313" key="15">
    <source>
        <dbReference type="Proteomes" id="UP000663828"/>
    </source>
</evidence>